<reference evidence="2 3" key="1">
    <citation type="submission" date="2006-10" db="EMBL/GenBank/DDBJ databases">
        <title>The Genome Sequence of Batrachochytrium dendrobatidis JEL423.</title>
        <authorList>
            <consortium name="The Broad Institute Genome Sequencing Platform"/>
            <person name="Birren B."/>
            <person name="Lander E."/>
            <person name="Galagan J."/>
            <person name="Cuomo C."/>
            <person name="Devon K."/>
            <person name="Jaffe D."/>
            <person name="Butler J."/>
            <person name="Alvarez P."/>
            <person name="Gnerre S."/>
            <person name="Grabherr M."/>
            <person name="Kleber M."/>
            <person name="Mauceli E."/>
            <person name="Brockman W."/>
            <person name="Young S."/>
            <person name="LaButti K."/>
            <person name="Sykes S."/>
            <person name="DeCaprio D."/>
            <person name="Crawford M."/>
            <person name="Koehrsen M."/>
            <person name="Engels R."/>
            <person name="Montgomery P."/>
            <person name="Pearson M."/>
            <person name="Howarth C."/>
            <person name="Larson L."/>
            <person name="White J."/>
            <person name="O'Leary S."/>
            <person name="Kodira C."/>
            <person name="Zeng Q."/>
            <person name="Yandava C."/>
            <person name="Alvarado L."/>
            <person name="Longcore J."/>
            <person name="James T."/>
        </authorList>
    </citation>
    <scope>NUCLEOTIDE SEQUENCE [LARGE SCALE GENOMIC DNA]</scope>
    <source>
        <strain evidence="2 3">JEL423</strain>
    </source>
</reference>
<feature type="region of interest" description="Disordered" evidence="1">
    <location>
        <begin position="210"/>
        <end position="294"/>
    </location>
</feature>
<dbReference type="AlphaFoldDB" id="A0A177WKX7"/>
<evidence type="ECO:0000313" key="3">
    <source>
        <dbReference type="Proteomes" id="UP000077115"/>
    </source>
</evidence>
<protein>
    <submittedName>
        <fullName evidence="2">Uncharacterized protein</fullName>
    </submittedName>
</protein>
<name>A0A177WKX7_BATDL</name>
<reference evidence="2 3" key="2">
    <citation type="submission" date="2016-05" db="EMBL/GenBank/DDBJ databases">
        <title>Lineage-specific infection strategies underlie the spectrum of fungal disease in amphibians.</title>
        <authorList>
            <person name="Cuomo C.A."/>
            <person name="Farrer R.A."/>
            <person name="James T."/>
            <person name="Longcore J."/>
            <person name="Birren B."/>
        </authorList>
    </citation>
    <scope>NUCLEOTIDE SEQUENCE [LARGE SCALE GENOMIC DNA]</scope>
    <source>
        <strain evidence="2 3">JEL423</strain>
    </source>
</reference>
<gene>
    <name evidence="2" type="ORF">BDEG_24459</name>
</gene>
<dbReference type="EMBL" id="DS022304">
    <property type="protein sequence ID" value="OAJ40759.1"/>
    <property type="molecule type" value="Genomic_DNA"/>
</dbReference>
<dbReference type="VEuPathDB" id="FungiDB:BDEG_24459"/>
<evidence type="ECO:0000313" key="2">
    <source>
        <dbReference type="EMBL" id="OAJ40759.1"/>
    </source>
</evidence>
<organism evidence="2 3">
    <name type="scientific">Batrachochytrium dendrobatidis (strain JEL423)</name>
    <dbReference type="NCBI Taxonomy" id="403673"/>
    <lineage>
        <taxon>Eukaryota</taxon>
        <taxon>Fungi</taxon>
        <taxon>Fungi incertae sedis</taxon>
        <taxon>Chytridiomycota</taxon>
        <taxon>Chytridiomycota incertae sedis</taxon>
        <taxon>Chytridiomycetes</taxon>
        <taxon>Rhizophydiales</taxon>
        <taxon>Rhizophydiales incertae sedis</taxon>
        <taxon>Batrachochytrium</taxon>
    </lineage>
</organism>
<dbReference type="STRING" id="403673.A0A177WKX7"/>
<feature type="compositionally biased region" description="Basic and acidic residues" evidence="1">
    <location>
        <begin position="263"/>
        <end position="294"/>
    </location>
</feature>
<sequence length="349" mass="38449">MALAATPAINLEHESHSQRRALELPEQDMHLFARSPIPVIPTAQGIADGGTLSGIQQNPTNAVPENSGQSIWNPKLKARLDGLVNIGDKAKESIAQAERNMGSSGQPLLNSQQKASLEKIALDGRELKQFMNRAEQSEVYSKYPPDSIKFSHLDKVSRDWLKELEGRTKKLEKTVNRAIQKVPKSNQHPGGSGQVPQKKGLWNRMKEGVTGVFKGKGDPSQQPGGSDQVPQRKGAWNRMKEGVTGVFKGKGDPSQQPVPSMTKGEKKAAKDQRMEQKKAAKAAKDERIDQKYDPKIQRLKEKQAVRAEMMTQKKAQLTAAMAQKKTQLTAAMAQKKVQLSTTFGKMMGK</sequence>
<feature type="compositionally biased region" description="Polar residues" evidence="1">
    <location>
        <begin position="219"/>
        <end position="229"/>
    </location>
</feature>
<proteinExistence type="predicted"/>
<evidence type="ECO:0000256" key="1">
    <source>
        <dbReference type="SAM" id="MobiDB-lite"/>
    </source>
</evidence>
<accession>A0A177WKX7</accession>
<dbReference type="Proteomes" id="UP000077115">
    <property type="component" value="Unassembled WGS sequence"/>
</dbReference>